<dbReference type="EMBL" id="CP049887">
    <property type="protein sequence ID" value="QIL47470.1"/>
    <property type="molecule type" value="Genomic_DNA"/>
</dbReference>
<name>A0A6G8AR56_9ENTE</name>
<dbReference type="RefSeq" id="WP_166033579.1">
    <property type="nucleotide sequence ID" value="NZ_CP049887.1"/>
</dbReference>
<sequence>MNILLLCVIFFISRLMFSKKIDKYVFLKSILVLLGLLVVNGILIVVTFLGTNQLVEYIPVLSTGNIFTYVLLSAILSGLLSYYLLRWATVKFKLSMSVFTLIEYYIQWSLIYITMYQLVFDKFIQGSQLEKMLKDDISDPSIWVALLLPAFMSSWIAIILLKLHKEEI</sequence>
<keyword evidence="3" id="KW-1185">Reference proteome</keyword>
<feature type="transmembrane region" description="Helical" evidence="1">
    <location>
        <begin position="24"/>
        <end position="46"/>
    </location>
</feature>
<keyword evidence="1" id="KW-0472">Membrane</keyword>
<protein>
    <submittedName>
        <fullName evidence="2">Uncharacterized protein</fullName>
    </submittedName>
</protein>
<feature type="transmembrane region" description="Helical" evidence="1">
    <location>
        <begin position="140"/>
        <end position="161"/>
    </location>
</feature>
<dbReference type="Proteomes" id="UP000501747">
    <property type="component" value="Chromosome"/>
</dbReference>
<gene>
    <name evidence="2" type="ORF">G7082_02435</name>
</gene>
<reference evidence="2 3" key="1">
    <citation type="submission" date="2020-03" db="EMBL/GenBank/DDBJ databases">
        <title>Vagococcus sp. nov., isolated from beetles.</title>
        <authorList>
            <person name="Hyun D.-W."/>
            <person name="Bae J.-W."/>
        </authorList>
    </citation>
    <scope>NUCLEOTIDE SEQUENCE [LARGE SCALE GENOMIC DNA]</scope>
    <source>
        <strain evidence="2 3">HDW17B</strain>
    </source>
</reference>
<keyword evidence="1" id="KW-0812">Transmembrane</keyword>
<proteinExistence type="predicted"/>
<keyword evidence="1" id="KW-1133">Transmembrane helix</keyword>
<dbReference type="AlphaFoldDB" id="A0A6G8AR56"/>
<feature type="transmembrane region" description="Helical" evidence="1">
    <location>
        <begin position="66"/>
        <end position="85"/>
    </location>
</feature>
<accession>A0A6G8AR56</accession>
<dbReference type="KEGG" id="vhy:G7082_02435"/>
<evidence type="ECO:0000313" key="3">
    <source>
        <dbReference type="Proteomes" id="UP000501747"/>
    </source>
</evidence>
<feature type="transmembrane region" description="Helical" evidence="1">
    <location>
        <begin position="97"/>
        <end position="120"/>
    </location>
</feature>
<evidence type="ECO:0000256" key="1">
    <source>
        <dbReference type="SAM" id="Phobius"/>
    </source>
</evidence>
<evidence type="ECO:0000313" key="2">
    <source>
        <dbReference type="EMBL" id="QIL47470.1"/>
    </source>
</evidence>
<organism evidence="2 3">
    <name type="scientific">Vagococcus hydrophili</name>
    <dbReference type="NCBI Taxonomy" id="2714947"/>
    <lineage>
        <taxon>Bacteria</taxon>
        <taxon>Bacillati</taxon>
        <taxon>Bacillota</taxon>
        <taxon>Bacilli</taxon>
        <taxon>Lactobacillales</taxon>
        <taxon>Enterococcaceae</taxon>
        <taxon>Vagococcus</taxon>
    </lineage>
</organism>